<dbReference type="GO" id="GO:0016881">
    <property type="term" value="F:acid-amino acid ligase activity"/>
    <property type="evidence" value="ECO:0007669"/>
    <property type="project" value="UniProtKB-UniRule"/>
</dbReference>
<comment type="pathway">
    <text evidence="10 11">Cell wall biogenesis; peptidoglycan biosynthesis.</text>
</comment>
<feature type="domain" description="Mur ligase central" evidence="14">
    <location>
        <begin position="122"/>
        <end position="364"/>
    </location>
</feature>
<evidence type="ECO:0000256" key="11">
    <source>
        <dbReference type="RuleBase" id="RU004135"/>
    </source>
</evidence>
<dbReference type="Pfam" id="PF01225">
    <property type="entry name" value="Mur_ligase"/>
    <property type="match status" value="1"/>
</dbReference>
<comment type="subcellular location">
    <subcellularLocation>
        <location evidence="10 11">Cytoplasm</location>
    </subcellularLocation>
</comment>
<feature type="modified residue" description="N6-carboxylysine" evidence="10">
    <location>
        <position position="237"/>
    </location>
</feature>
<dbReference type="UniPathway" id="UPA00219"/>
<dbReference type="EC" id="6.3.2.-" evidence="10"/>
<evidence type="ECO:0000256" key="2">
    <source>
        <dbReference type="ARBA" id="ARBA00022598"/>
    </source>
</evidence>
<proteinExistence type="inferred from homology"/>
<dbReference type="EMBL" id="CP002696">
    <property type="protein sequence ID" value="AEE17299.1"/>
    <property type="molecule type" value="Genomic_DNA"/>
</dbReference>
<dbReference type="RefSeq" id="WP_013759003.1">
    <property type="nucleotide sequence ID" value="NC_015500.1"/>
</dbReference>
<evidence type="ECO:0000256" key="1">
    <source>
        <dbReference type="ARBA" id="ARBA00005898"/>
    </source>
</evidence>
<keyword evidence="4 10" id="KW-0547">Nucleotide-binding</keyword>
<dbReference type="Gene3D" id="3.90.190.20">
    <property type="entry name" value="Mur ligase, C-terminal domain"/>
    <property type="match status" value="1"/>
</dbReference>
<dbReference type="InterPro" id="IPR036565">
    <property type="entry name" value="Mur-like_cat_sf"/>
</dbReference>
<dbReference type="eggNOG" id="COG0769">
    <property type="taxonomic scope" value="Bacteria"/>
</dbReference>
<feature type="binding site" evidence="10">
    <location>
        <begin position="168"/>
        <end position="169"/>
    </location>
    <ligand>
        <name>UDP-N-acetyl-alpha-D-muramoyl-L-alanyl-D-glutamate</name>
        <dbReference type="ChEBI" id="CHEBI:83900"/>
    </ligand>
</feature>
<dbReference type="GO" id="GO:0071555">
    <property type="term" value="P:cell wall organization"/>
    <property type="evidence" value="ECO:0007669"/>
    <property type="project" value="UniProtKB-KW"/>
</dbReference>
<evidence type="ECO:0000259" key="14">
    <source>
        <dbReference type="Pfam" id="PF08245"/>
    </source>
</evidence>
<feature type="binding site" evidence="10">
    <location>
        <position position="205"/>
    </location>
    <ligand>
        <name>UDP-N-acetyl-alpha-D-muramoyl-L-alanyl-D-glutamate</name>
        <dbReference type="ChEBI" id="CHEBI:83900"/>
    </ligand>
</feature>
<dbReference type="GO" id="GO:0005524">
    <property type="term" value="F:ATP binding"/>
    <property type="evidence" value="ECO:0007669"/>
    <property type="project" value="UniProtKB-UniRule"/>
</dbReference>
<sequence>MQKRLSQLLTGFQHETAGGSSDPIITDICFDSRAVRAGSLFFALPGTHVHGNAFIAKAIARGAAAIVYQDDLPEDALRAAEERNNEAEAPVLVRVRDARFAMSPAADAFYDSPSEKLAVIGVTGTEGKSSTVSFIWQLLGLCGKKAGFISTVQYSLGDDAIANPEHQTTPEAPIVQRQLYEMVQNGCEYAVVESSSHGLSRKTNRLGDVRFDAGVFMNVTHEHLEFHGTHEQYKSDKANLFRALDAHDHLKTIGGTRRRVPAFGVVNLEDPAAAYFNDATEKTVYGFTTGGAAGKNADIPLPEIPAEIPRFSADRVAAKSDGIAFTANVPPSDTIRATAPDPVAVTAPLPGAFNVYNVLASLITVSTITGIPFARVAEKCPQLQPVKGRMTVIDKGQPFEVIVDYAHTPSSFETIFPPLRKRARNRIIVLFGSGGERDTKKRPEQGRIAARWCDVVILADEDPRAEDPAALLEMIAAGCRSAGKTEGNGLYVVPPRPQAIRKAFALAAEGDIVLLLGKAHENSIIYKDYTMPYDEIAEAEKALAEAGFTGRTGGGSV</sequence>
<dbReference type="STRING" id="906968.Trebr_1880"/>
<dbReference type="Gene3D" id="3.40.1390.10">
    <property type="entry name" value="MurE/MurF, N-terminal domain"/>
    <property type="match status" value="1"/>
</dbReference>
<comment type="caution">
    <text evidence="10">Lacks conserved residue(s) required for the propagation of feature annotation.</text>
</comment>
<dbReference type="GO" id="GO:0009252">
    <property type="term" value="P:peptidoglycan biosynthetic process"/>
    <property type="evidence" value="ECO:0007669"/>
    <property type="project" value="UniProtKB-UniRule"/>
</dbReference>
<dbReference type="HOGENOM" id="CLU_022291_4_1_12"/>
<keyword evidence="5 10" id="KW-0067">ATP-binding</keyword>
<evidence type="ECO:0000313" key="16">
    <source>
        <dbReference type="Proteomes" id="UP000006546"/>
    </source>
</evidence>
<comment type="function">
    <text evidence="10">Catalyzes the addition of an amino acid to the nucleotide precursor UDP-N-acetylmuramoyl-L-alanyl-D-glutamate (UMAG) in the biosynthesis of bacterial cell-wall peptidoglycan.</text>
</comment>
<dbReference type="Gene3D" id="3.40.1190.10">
    <property type="entry name" value="Mur-like, catalytic domain"/>
    <property type="match status" value="1"/>
</dbReference>
<evidence type="ECO:0000256" key="8">
    <source>
        <dbReference type="ARBA" id="ARBA00023306"/>
    </source>
</evidence>
<keyword evidence="10" id="KW-0460">Magnesium</keyword>
<keyword evidence="7 10" id="KW-0573">Peptidoglycan synthesis</keyword>
<evidence type="ECO:0000256" key="10">
    <source>
        <dbReference type="HAMAP-Rule" id="MF_00208"/>
    </source>
</evidence>
<dbReference type="InterPro" id="IPR005761">
    <property type="entry name" value="UDP-N-AcMur-Glu-dNH2Pim_ligase"/>
</dbReference>
<comment type="PTM">
    <text evidence="10">Carboxylation is probably crucial for Mg(2+) binding and, consequently, for the gamma-phosphate positioning of ATP.</text>
</comment>
<feature type="domain" description="Mur ligase N-terminal catalytic" evidence="12">
    <location>
        <begin position="25"/>
        <end position="109"/>
    </location>
</feature>
<dbReference type="SUPFAM" id="SSF63418">
    <property type="entry name" value="MurE/MurF N-terminal domain"/>
    <property type="match status" value="1"/>
</dbReference>
<dbReference type="SUPFAM" id="SSF53244">
    <property type="entry name" value="MurD-like peptide ligases, peptide-binding domain"/>
    <property type="match status" value="1"/>
</dbReference>
<dbReference type="OrthoDB" id="9800958at2"/>
<dbReference type="NCBIfam" id="NF001126">
    <property type="entry name" value="PRK00139.1-4"/>
    <property type="match status" value="1"/>
</dbReference>
<dbReference type="InterPro" id="IPR004101">
    <property type="entry name" value="Mur_ligase_C"/>
</dbReference>
<dbReference type="InterPro" id="IPR000713">
    <property type="entry name" value="Mur_ligase_N"/>
</dbReference>
<keyword evidence="3 10" id="KW-0132">Cell division</keyword>
<dbReference type="Pfam" id="PF08245">
    <property type="entry name" value="Mur_ligase_M"/>
    <property type="match status" value="1"/>
</dbReference>
<dbReference type="SUPFAM" id="SSF53623">
    <property type="entry name" value="MurD-like peptide ligases, catalytic domain"/>
    <property type="match status" value="1"/>
</dbReference>
<dbReference type="PANTHER" id="PTHR23135:SF4">
    <property type="entry name" value="UDP-N-ACETYLMURAMOYL-L-ALANYL-D-GLUTAMATE--2,6-DIAMINOPIMELATE LIGASE MURE HOMOLOG, CHLOROPLASTIC"/>
    <property type="match status" value="1"/>
</dbReference>
<evidence type="ECO:0000313" key="15">
    <source>
        <dbReference type="EMBL" id="AEE17299.1"/>
    </source>
</evidence>
<feature type="binding site" evidence="10">
    <location>
        <position position="32"/>
    </location>
    <ligand>
        <name>UDP-N-acetyl-alpha-D-muramoyl-L-alanyl-D-glutamate</name>
        <dbReference type="ChEBI" id="CHEBI:83900"/>
    </ligand>
</feature>
<feature type="domain" description="Mur ligase C-terminal" evidence="13">
    <location>
        <begin position="388"/>
        <end position="518"/>
    </location>
</feature>
<dbReference type="KEGG" id="tbe:Trebr_1880"/>
<evidence type="ECO:0000256" key="7">
    <source>
        <dbReference type="ARBA" id="ARBA00022984"/>
    </source>
</evidence>
<reference evidence="16" key="1">
    <citation type="submission" date="2011-04" db="EMBL/GenBank/DDBJ databases">
        <title>The complete genome of Treponema brennaborense DSM 12168.</title>
        <authorList>
            <person name="Lucas S."/>
            <person name="Han J."/>
            <person name="Lapidus A."/>
            <person name="Bruce D."/>
            <person name="Goodwin L."/>
            <person name="Pitluck S."/>
            <person name="Peters L."/>
            <person name="Kyrpides N."/>
            <person name="Mavromatis K."/>
            <person name="Ivanova N."/>
            <person name="Mikhailova N."/>
            <person name="Pagani I."/>
            <person name="Teshima H."/>
            <person name="Detter J.C."/>
            <person name="Tapia R."/>
            <person name="Han C."/>
            <person name="Land M."/>
            <person name="Hauser L."/>
            <person name="Markowitz V."/>
            <person name="Cheng J.-F."/>
            <person name="Hugenholtz P."/>
            <person name="Woyke T."/>
            <person name="Wu D."/>
            <person name="Gronow S."/>
            <person name="Wellnitz S."/>
            <person name="Brambilla E."/>
            <person name="Klenk H.-P."/>
            <person name="Eisen J.A."/>
        </authorList>
    </citation>
    <scope>NUCLEOTIDE SEQUENCE [LARGE SCALE GENOMIC DNA]</scope>
    <source>
        <strain evidence="16">DSM 12168 / CIP 105900 / DD5/3</strain>
    </source>
</reference>
<evidence type="ECO:0000259" key="12">
    <source>
        <dbReference type="Pfam" id="PF01225"/>
    </source>
</evidence>
<dbReference type="InterPro" id="IPR036615">
    <property type="entry name" value="Mur_ligase_C_dom_sf"/>
</dbReference>
<dbReference type="GO" id="GO:0000287">
    <property type="term" value="F:magnesium ion binding"/>
    <property type="evidence" value="ECO:0007669"/>
    <property type="project" value="UniProtKB-UniRule"/>
</dbReference>
<dbReference type="NCBIfam" id="TIGR01085">
    <property type="entry name" value="murE"/>
    <property type="match status" value="1"/>
</dbReference>
<dbReference type="Pfam" id="PF02875">
    <property type="entry name" value="Mur_ligase_C"/>
    <property type="match status" value="1"/>
</dbReference>
<evidence type="ECO:0000256" key="3">
    <source>
        <dbReference type="ARBA" id="ARBA00022618"/>
    </source>
</evidence>
<evidence type="ECO:0000256" key="6">
    <source>
        <dbReference type="ARBA" id="ARBA00022960"/>
    </source>
</evidence>
<feature type="binding site" evidence="10">
    <location>
        <position position="167"/>
    </location>
    <ligand>
        <name>UDP-N-acetyl-alpha-D-muramoyl-L-alanyl-D-glutamate</name>
        <dbReference type="ChEBI" id="CHEBI:83900"/>
    </ligand>
</feature>
<dbReference type="AlphaFoldDB" id="F4LIZ0"/>
<evidence type="ECO:0000259" key="13">
    <source>
        <dbReference type="Pfam" id="PF02875"/>
    </source>
</evidence>
<protein>
    <recommendedName>
        <fullName evidence="10">UDP-N-acetylmuramyl-tripeptide synthetase</fullName>
        <ecNumber evidence="10">6.3.2.-</ecNumber>
    </recommendedName>
    <alternativeName>
        <fullName evidence="10">UDP-MurNAc-tripeptide synthetase</fullName>
    </alternativeName>
</protein>
<keyword evidence="9 10" id="KW-0961">Cell wall biogenesis/degradation</keyword>
<organism evidence="15 16">
    <name type="scientific">Treponema brennaborense (strain DSM 12168 / CIP 105900 / DD5/3)</name>
    <dbReference type="NCBI Taxonomy" id="906968"/>
    <lineage>
        <taxon>Bacteria</taxon>
        <taxon>Pseudomonadati</taxon>
        <taxon>Spirochaetota</taxon>
        <taxon>Spirochaetia</taxon>
        <taxon>Spirochaetales</taxon>
        <taxon>Treponemataceae</taxon>
        <taxon>Treponema</taxon>
    </lineage>
</organism>
<accession>F4LIZ0</accession>
<dbReference type="GO" id="GO:0008360">
    <property type="term" value="P:regulation of cell shape"/>
    <property type="evidence" value="ECO:0007669"/>
    <property type="project" value="UniProtKB-KW"/>
</dbReference>
<keyword evidence="2 10" id="KW-0436">Ligase</keyword>
<keyword evidence="8 10" id="KW-0131">Cell cycle</keyword>
<keyword evidence="16" id="KW-1185">Reference proteome</keyword>
<comment type="similarity">
    <text evidence="1 10">Belongs to the MurCDEF family. MurE subfamily.</text>
</comment>
<keyword evidence="10" id="KW-0963">Cytoplasm</keyword>
<dbReference type="Proteomes" id="UP000006546">
    <property type="component" value="Chromosome"/>
</dbReference>
<evidence type="ECO:0000256" key="4">
    <source>
        <dbReference type="ARBA" id="ARBA00022741"/>
    </source>
</evidence>
<feature type="binding site" evidence="10">
    <location>
        <position position="195"/>
    </location>
    <ligand>
        <name>UDP-N-acetyl-alpha-D-muramoyl-L-alanyl-D-glutamate</name>
        <dbReference type="ChEBI" id="CHEBI:83900"/>
    </ligand>
</feature>
<feature type="binding site" evidence="10">
    <location>
        <begin position="124"/>
        <end position="130"/>
    </location>
    <ligand>
        <name>ATP</name>
        <dbReference type="ChEBI" id="CHEBI:30616"/>
    </ligand>
</feature>
<name>F4LIZ0_TREBD</name>
<evidence type="ECO:0000256" key="9">
    <source>
        <dbReference type="ARBA" id="ARBA00023316"/>
    </source>
</evidence>
<gene>
    <name evidence="10" type="primary">murE</name>
    <name evidence="15" type="ordered locus">Trebr_1880</name>
</gene>
<evidence type="ECO:0000256" key="5">
    <source>
        <dbReference type="ARBA" id="ARBA00022840"/>
    </source>
</evidence>
<dbReference type="InterPro" id="IPR013221">
    <property type="entry name" value="Mur_ligase_cen"/>
</dbReference>
<dbReference type="InterPro" id="IPR035911">
    <property type="entry name" value="MurE/MurF_N"/>
</dbReference>
<dbReference type="HAMAP" id="MF_00208">
    <property type="entry name" value="MurE"/>
    <property type="match status" value="1"/>
</dbReference>
<dbReference type="PANTHER" id="PTHR23135">
    <property type="entry name" value="MUR LIGASE FAMILY MEMBER"/>
    <property type="match status" value="1"/>
</dbReference>
<keyword evidence="6 10" id="KW-0133">Cell shape</keyword>
<comment type="cofactor">
    <cofactor evidence="10">
        <name>Mg(2+)</name>
        <dbReference type="ChEBI" id="CHEBI:18420"/>
    </cofactor>
</comment>
<dbReference type="GO" id="GO:0005737">
    <property type="term" value="C:cytoplasm"/>
    <property type="evidence" value="ECO:0007669"/>
    <property type="project" value="UniProtKB-SubCell"/>
</dbReference>
<dbReference type="GO" id="GO:0051301">
    <property type="term" value="P:cell division"/>
    <property type="evidence" value="ECO:0007669"/>
    <property type="project" value="UniProtKB-KW"/>
</dbReference>